<reference evidence="2" key="1">
    <citation type="journal article" date="2019" name="Sci. Rep.">
        <title>Draft genome of Tanacetum cinerariifolium, the natural source of mosquito coil.</title>
        <authorList>
            <person name="Yamashiro T."/>
            <person name="Shiraishi A."/>
            <person name="Satake H."/>
            <person name="Nakayama K."/>
        </authorList>
    </citation>
    <scope>NUCLEOTIDE SEQUENCE</scope>
</reference>
<evidence type="ECO:0000313" key="2">
    <source>
        <dbReference type="EMBL" id="GFB30539.1"/>
    </source>
</evidence>
<feature type="region of interest" description="Disordered" evidence="1">
    <location>
        <begin position="76"/>
        <end position="96"/>
    </location>
</feature>
<proteinExistence type="predicted"/>
<name>A0A699L8F2_TANCI</name>
<sequence length="328" mass="38012">MEIDAERGKDDYTNSQHHLHLLIKACADITDIPTTDVVVPPNDDDDCLLPSKKPDVPRDKADKLVKSSLVDMELEQQPDNLVDKQPHVEHQPDDAKDKTTVLEENLKVKVDDKPDDALVKVKKKKCQLALRPNYVLRSAERRKDKLEYQFPLGKRDIFVGRHIGLTLACLDIGKTGWLTDHVDLMWSLRLPETNWVMVSPHFSTCIQAGMMPDYYSNGNMYSVPWRDVKKVYFLVNEHKKHWCLAELEICNGIVTFYDSLGWALGNRRPLWRKMKRYLPEKLTLYLYMHEVLESKGISADNYNITYNYVDAPFQAALFAGYGIWVWIF</sequence>
<dbReference type="InterPro" id="IPR038765">
    <property type="entry name" value="Papain-like_cys_pep_sf"/>
</dbReference>
<protein>
    <submittedName>
        <fullName evidence="2">Phospholipase-like protein</fullName>
    </submittedName>
</protein>
<dbReference type="SUPFAM" id="SSF54001">
    <property type="entry name" value="Cysteine proteinases"/>
    <property type="match status" value="1"/>
</dbReference>
<evidence type="ECO:0000256" key="1">
    <source>
        <dbReference type="SAM" id="MobiDB-lite"/>
    </source>
</evidence>
<feature type="compositionally biased region" description="Basic and acidic residues" evidence="1">
    <location>
        <begin position="81"/>
        <end position="96"/>
    </location>
</feature>
<accession>A0A699L8F2</accession>
<comment type="caution">
    <text evidence="2">The sequence shown here is derived from an EMBL/GenBank/DDBJ whole genome shotgun (WGS) entry which is preliminary data.</text>
</comment>
<dbReference type="Gene3D" id="3.40.395.10">
    <property type="entry name" value="Adenoviral Proteinase, Chain A"/>
    <property type="match status" value="1"/>
</dbReference>
<organism evidence="2">
    <name type="scientific">Tanacetum cinerariifolium</name>
    <name type="common">Dalmatian daisy</name>
    <name type="synonym">Chrysanthemum cinerariifolium</name>
    <dbReference type="NCBI Taxonomy" id="118510"/>
    <lineage>
        <taxon>Eukaryota</taxon>
        <taxon>Viridiplantae</taxon>
        <taxon>Streptophyta</taxon>
        <taxon>Embryophyta</taxon>
        <taxon>Tracheophyta</taxon>
        <taxon>Spermatophyta</taxon>
        <taxon>Magnoliopsida</taxon>
        <taxon>eudicotyledons</taxon>
        <taxon>Gunneridae</taxon>
        <taxon>Pentapetalae</taxon>
        <taxon>asterids</taxon>
        <taxon>campanulids</taxon>
        <taxon>Asterales</taxon>
        <taxon>Asteraceae</taxon>
        <taxon>Asteroideae</taxon>
        <taxon>Anthemideae</taxon>
        <taxon>Anthemidinae</taxon>
        <taxon>Tanacetum</taxon>
    </lineage>
</organism>
<dbReference type="EMBL" id="BKCJ010597730">
    <property type="protein sequence ID" value="GFB30539.1"/>
    <property type="molecule type" value="Genomic_DNA"/>
</dbReference>
<dbReference type="AlphaFoldDB" id="A0A699L8F2"/>
<gene>
    <name evidence="2" type="ORF">Tci_702510</name>
</gene>